<evidence type="ECO:0000313" key="8">
    <source>
        <dbReference type="Proteomes" id="UP001217089"/>
    </source>
</evidence>
<dbReference type="PRINTS" id="PR00249">
    <property type="entry name" value="GPCRSECRETIN"/>
</dbReference>
<feature type="transmembrane region" description="Helical" evidence="5">
    <location>
        <begin position="133"/>
        <end position="152"/>
    </location>
</feature>
<dbReference type="Pfam" id="PF00002">
    <property type="entry name" value="7tm_2"/>
    <property type="match status" value="1"/>
</dbReference>
<gene>
    <name evidence="7" type="ORF">KUTeg_018945</name>
</gene>
<feature type="transmembrane region" description="Helical" evidence="5">
    <location>
        <begin position="94"/>
        <end position="112"/>
    </location>
</feature>
<keyword evidence="4 5" id="KW-0472">Membrane</keyword>
<dbReference type="PANTHER" id="PTHR12011">
    <property type="entry name" value="ADHESION G-PROTEIN COUPLED RECEPTOR"/>
    <property type="match status" value="1"/>
</dbReference>
<feature type="domain" description="G-protein coupled receptors family 2 profile 2" evidence="6">
    <location>
        <begin position="37"/>
        <end position="259"/>
    </location>
</feature>
<protein>
    <recommendedName>
        <fullName evidence="6">G-protein coupled receptors family 2 profile 2 domain-containing protein</fullName>
    </recommendedName>
</protein>
<comment type="subcellular location">
    <subcellularLocation>
        <location evidence="1">Membrane</location>
        <topology evidence="1">Multi-pass membrane protein</topology>
    </subcellularLocation>
</comment>
<evidence type="ECO:0000256" key="4">
    <source>
        <dbReference type="ARBA" id="ARBA00023136"/>
    </source>
</evidence>
<evidence type="ECO:0000256" key="5">
    <source>
        <dbReference type="SAM" id="Phobius"/>
    </source>
</evidence>
<feature type="transmembrane region" description="Helical" evidence="5">
    <location>
        <begin position="172"/>
        <end position="194"/>
    </location>
</feature>
<name>A0ABQ9ED88_TEGGR</name>
<evidence type="ECO:0000256" key="2">
    <source>
        <dbReference type="ARBA" id="ARBA00022692"/>
    </source>
</evidence>
<sequence length="259" mass="28801">MIHCFVHQCKNGLNHLVHLSESDEDKMIKLTVTGCGFSFVGTMLTLCLLCFLPVGSDGMFILSNMSVSLLSAQIAFIGAENSNPNGMVCKSSTAILHYLFLCLQFSSLRYALHLIGKLKPHNLIDKSQKKFTIILFVWGLPFLVVAITAILRGDTYGKDELCWLSNEHGTRWAFLGPVVIIQIINWIVFIMMLITRMVVDLKKNGNFLLAAKKQVLTACSLIPVLGLTWSLGFSVTTGRSMILQYLFVFFTSTQAVPTN</sequence>
<keyword evidence="8" id="KW-1185">Reference proteome</keyword>
<dbReference type="PROSITE" id="PS50261">
    <property type="entry name" value="G_PROTEIN_RECEP_F2_4"/>
    <property type="match status" value="1"/>
</dbReference>
<dbReference type="PANTHER" id="PTHR12011:SF347">
    <property type="entry name" value="FI21270P1-RELATED"/>
    <property type="match status" value="1"/>
</dbReference>
<feature type="transmembrane region" description="Helical" evidence="5">
    <location>
        <begin position="215"/>
        <end position="235"/>
    </location>
</feature>
<keyword evidence="3 5" id="KW-1133">Transmembrane helix</keyword>
<feature type="transmembrane region" description="Helical" evidence="5">
    <location>
        <begin position="30"/>
        <end position="52"/>
    </location>
</feature>
<accession>A0ABQ9ED88</accession>
<proteinExistence type="predicted"/>
<dbReference type="Proteomes" id="UP001217089">
    <property type="component" value="Unassembled WGS sequence"/>
</dbReference>
<organism evidence="7 8">
    <name type="scientific">Tegillarca granosa</name>
    <name type="common">Malaysian cockle</name>
    <name type="synonym">Anadara granosa</name>
    <dbReference type="NCBI Taxonomy" id="220873"/>
    <lineage>
        <taxon>Eukaryota</taxon>
        <taxon>Metazoa</taxon>
        <taxon>Spiralia</taxon>
        <taxon>Lophotrochozoa</taxon>
        <taxon>Mollusca</taxon>
        <taxon>Bivalvia</taxon>
        <taxon>Autobranchia</taxon>
        <taxon>Pteriomorphia</taxon>
        <taxon>Arcoida</taxon>
        <taxon>Arcoidea</taxon>
        <taxon>Arcidae</taxon>
        <taxon>Tegillarca</taxon>
    </lineage>
</organism>
<evidence type="ECO:0000256" key="3">
    <source>
        <dbReference type="ARBA" id="ARBA00022989"/>
    </source>
</evidence>
<dbReference type="EMBL" id="JARBDR010000917">
    <property type="protein sequence ID" value="KAJ8302549.1"/>
    <property type="molecule type" value="Genomic_DNA"/>
</dbReference>
<evidence type="ECO:0000259" key="6">
    <source>
        <dbReference type="PROSITE" id="PS50261"/>
    </source>
</evidence>
<evidence type="ECO:0000256" key="1">
    <source>
        <dbReference type="ARBA" id="ARBA00004141"/>
    </source>
</evidence>
<comment type="caution">
    <text evidence="7">The sequence shown here is derived from an EMBL/GenBank/DDBJ whole genome shotgun (WGS) entry which is preliminary data.</text>
</comment>
<dbReference type="Gene3D" id="1.20.1070.10">
    <property type="entry name" value="Rhodopsin 7-helix transmembrane proteins"/>
    <property type="match status" value="1"/>
</dbReference>
<evidence type="ECO:0000313" key="7">
    <source>
        <dbReference type="EMBL" id="KAJ8302549.1"/>
    </source>
</evidence>
<dbReference type="InterPro" id="IPR017981">
    <property type="entry name" value="GPCR_2-like_7TM"/>
</dbReference>
<reference evidence="7 8" key="1">
    <citation type="submission" date="2022-12" db="EMBL/GenBank/DDBJ databases">
        <title>Chromosome-level genome of Tegillarca granosa.</title>
        <authorList>
            <person name="Kim J."/>
        </authorList>
    </citation>
    <scope>NUCLEOTIDE SEQUENCE [LARGE SCALE GENOMIC DNA]</scope>
    <source>
        <strain evidence="7">Teg-2019</strain>
        <tissue evidence="7">Adductor muscle</tissue>
    </source>
</reference>
<keyword evidence="2 5" id="KW-0812">Transmembrane</keyword>
<dbReference type="InterPro" id="IPR000832">
    <property type="entry name" value="GPCR_2_secretin-like"/>
</dbReference>